<feature type="transmembrane region" description="Helical" evidence="8">
    <location>
        <begin position="192"/>
        <end position="214"/>
    </location>
</feature>
<accession>A0A839INV9</accession>
<keyword evidence="6 8" id="KW-1133">Transmembrane helix</keyword>
<keyword evidence="10" id="KW-1185">Reference proteome</keyword>
<evidence type="ECO:0000256" key="4">
    <source>
        <dbReference type="ARBA" id="ARBA00022475"/>
    </source>
</evidence>
<gene>
    <name evidence="9" type="ORF">H4O21_08395</name>
</gene>
<feature type="transmembrane region" description="Helical" evidence="8">
    <location>
        <begin position="100"/>
        <end position="116"/>
    </location>
</feature>
<evidence type="ECO:0000256" key="8">
    <source>
        <dbReference type="RuleBase" id="RU363041"/>
    </source>
</evidence>
<evidence type="ECO:0000256" key="3">
    <source>
        <dbReference type="ARBA" id="ARBA00022448"/>
    </source>
</evidence>
<proteinExistence type="inferred from homology"/>
<dbReference type="Pfam" id="PF01925">
    <property type="entry name" value="TauE"/>
    <property type="match status" value="1"/>
</dbReference>
<dbReference type="InterPro" id="IPR052017">
    <property type="entry name" value="TSUP"/>
</dbReference>
<keyword evidence="4 8" id="KW-1003">Cell membrane</keyword>
<evidence type="ECO:0000313" key="9">
    <source>
        <dbReference type="EMBL" id="MBB1486628.1"/>
    </source>
</evidence>
<evidence type="ECO:0000256" key="6">
    <source>
        <dbReference type="ARBA" id="ARBA00022989"/>
    </source>
</evidence>
<keyword evidence="5 8" id="KW-0812">Transmembrane</keyword>
<feature type="transmembrane region" description="Helical" evidence="8">
    <location>
        <begin position="35"/>
        <end position="54"/>
    </location>
</feature>
<dbReference type="GO" id="GO:0005886">
    <property type="term" value="C:plasma membrane"/>
    <property type="evidence" value="ECO:0007669"/>
    <property type="project" value="UniProtKB-SubCell"/>
</dbReference>
<feature type="transmembrane region" description="Helical" evidence="8">
    <location>
        <begin position="221"/>
        <end position="239"/>
    </location>
</feature>
<keyword evidence="3" id="KW-0813">Transport</keyword>
<evidence type="ECO:0000256" key="1">
    <source>
        <dbReference type="ARBA" id="ARBA00004651"/>
    </source>
</evidence>
<dbReference type="RefSeq" id="WP_182808409.1">
    <property type="nucleotide sequence ID" value="NZ_JACJFM010000008.1"/>
</dbReference>
<dbReference type="AlphaFoldDB" id="A0A839INV9"/>
<dbReference type="PANTHER" id="PTHR30269:SF23">
    <property type="entry name" value="MEMBRANE TRANSPORTER PROTEIN YDHB-RELATED"/>
    <property type="match status" value="1"/>
</dbReference>
<sequence>MAILSTPDLLILILTSAATSFLTAAAGIGGGVMLLAVMATILPVSALIPVHGLVQLGSNGNRAFMTRQHIHWPLVATFCTGAAIGALIASQLVVQLPLDSIRLAVAGFILWMVWGPKPGKVMLSRNRTILAGGLTTLVSMFVGATGPLVAAFIHRMGSDKLATTATFSACMSFQHLLKAAVFGFVGFSFLDWWQPVVLMILAGVAGTWLGLRLLNRIPGHLFALLFKTIVTLLALRLIWQTLM</sequence>
<evidence type="ECO:0000256" key="2">
    <source>
        <dbReference type="ARBA" id="ARBA00009142"/>
    </source>
</evidence>
<evidence type="ECO:0000256" key="7">
    <source>
        <dbReference type="ARBA" id="ARBA00023136"/>
    </source>
</evidence>
<comment type="subcellular location">
    <subcellularLocation>
        <location evidence="1 8">Cell membrane</location>
        <topology evidence="1 8">Multi-pass membrane protein</topology>
    </subcellularLocation>
</comment>
<comment type="caution">
    <text evidence="9">The sequence shown here is derived from an EMBL/GenBank/DDBJ whole genome shotgun (WGS) entry which is preliminary data.</text>
</comment>
<organism evidence="9 10">
    <name type="scientific">Oceanospirillum sediminis</name>
    <dbReference type="NCBI Taxonomy" id="2760088"/>
    <lineage>
        <taxon>Bacteria</taxon>
        <taxon>Pseudomonadati</taxon>
        <taxon>Pseudomonadota</taxon>
        <taxon>Gammaproteobacteria</taxon>
        <taxon>Oceanospirillales</taxon>
        <taxon>Oceanospirillaceae</taxon>
        <taxon>Oceanospirillum</taxon>
    </lineage>
</organism>
<dbReference type="EMBL" id="JACJFM010000008">
    <property type="protein sequence ID" value="MBB1486628.1"/>
    <property type="molecule type" value="Genomic_DNA"/>
</dbReference>
<dbReference type="InterPro" id="IPR002781">
    <property type="entry name" value="TM_pro_TauE-like"/>
</dbReference>
<dbReference type="Proteomes" id="UP000565262">
    <property type="component" value="Unassembled WGS sequence"/>
</dbReference>
<feature type="transmembrane region" description="Helical" evidence="8">
    <location>
        <begin position="74"/>
        <end position="94"/>
    </location>
</feature>
<keyword evidence="7 8" id="KW-0472">Membrane</keyword>
<reference evidence="9 10" key="1">
    <citation type="submission" date="2020-08" db="EMBL/GenBank/DDBJ databases">
        <title>Oceanospirillum sp. nov. isolated from marine sediment.</title>
        <authorList>
            <person name="Ji X."/>
        </authorList>
    </citation>
    <scope>NUCLEOTIDE SEQUENCE [LARGE SCALE GENOMIC DNA]</scope>
    <source>
        <strain evidence="9 10">D5</strain>
    </source>
</reference>
<feature type="transmembrane region" description="Helical" evidence="8">
    <location>
        <begin position="128"/>
        <end position="153"/>
    </location>
</feature>
<name>A0A839INV9_9GAMM</name>
<dbReference type="PANTHER" id="PTHR30269">
    <property type="entry name" value="TRANSMEMBRANE PROTEIN YFCA"/>
    <property type="match status" value="1"/>
</dbReference>
<evidence type="ECO:0000313" key="10">
    <source>
        <dbReference type="Proteomes" id="UP000565262"/>
    </source>
</evidence>
<comment type="similarity">
    <text evidence="2 8">Belongs to the 4-toluene sulfonate uptake permease (TSUP) (TC 2.A.102) family.</text>
</comment>
<protein>
    <recommendedName>
        <fullName evidence="8">Probable membrane transporter protein</fullName>
    </recommendedName>
</protein>
<evidence type="ECO:0000256" key="5">
    <source>
        <dbReference type="ARBA" id="ARBA00022692"/>
    </source>
</evidence>